<dbReference type="AlphaFoldDB" id="A0A0T5YVE1"/>
<dbReference type="CDD" id="cd01949">
    <property type="entry name" value="GGDEF"/>
    <property type="match status" value="1"/>
</dbReference>
<dbReference type="PANTHER" id="PTHR45138">
    <property type="entry name" value="REGULATORY COMPONENTS OF SENSORY TRANSDUCTION SYSTEM"/>
    <property type="match status" value="1"/>
</dbReference>
<evidence type="ECO:0000256" key="1">
    <source>
        <dbReference type="ARBA" id="ARBA00001946"/>
    </source>
</evidence>
<dbReference type="GO" id="GO:0052621">
    <property type="term" value="F:diguanylate cyclase activity"/>
    <property type="evidence" value="ECO:0007669"/>
    <property type="project" value="UniProtKB-EC"/>
</dbReference>
<dbReference type="FunFam" id="3.30.70.270:FF:000001">
    <property type="entry name" value="Diguanylate cyclase domain protein"/>
    <property type="match status" value="1"/>
</dbReference>
<dbReference type="Gene3D" id="3.30.70.270">
    <property type="match status" value="1"/>
</dbReference>
<evidence type="ECO:0000259" key="5">
    <source>
        <dbReference type="PROSITE" id="PS50887"/>
    </source>
</evidence>
<dbReference type="InterPro" id="IPR029787">
    <property type="entry name" value="Nucleotide_cyclase"/>
</dbReference>
<dbReference type="InterPro" id="IPR000160">
    <property type="entry name" value="GGDEF_dom"/>
</dbReference>
<dbReference type="Proteomes" id="UP000051634">
    <property type="component" value="Unassembled WGS sequence"/>
</dbReference>
<evidence type="ECO:0000313" key="7">
    <source>
        <dbReference type="Proteomes" id="UP000051634"/>
    </source>
</evidence>
<proteinExistence type="predicted"/>
<dbReference type="NCBIfam" id="TIGR00254">
    <property type="entry name" value="GGDEF"/>
    <property type="match status" value="1"/>
</dbReference>
<dbReference type="Pfam" id="PF00990">
    <property type="entry name" value="GGDEF"/>
    <property type="match status" value="1"/>
</dbReference>
<dbReference type="RefSeq" id="WP_060528340.1">
    <property type="nucleotide sequence ID" value="NZ_KQ557124.1"/>
</dbReference>
<evidence type="ECO:0000256" key="3">
    <source>
        <dbReference type="ARBA" id="ARBA00034247"/>
    </source>
</evidence>
<feature type="transmembrane region" description="Helical" evidence="4">
    <location>
        <begin position="48"/>
        <end position="71"/>
    </location>
</feature>
<dbReference type="SUPFAM" id="SSF55073">
    <property type="entry name" value="Nucleotide cyclase"/>
    <property type="match status" value="1"/>
</dbReference>
<feature type="transmembrane region" description="Helical" evidence="4">
    <location>
        <begin position="12"/>
        <end position="33"/>
    </location>
</feature>
<dbReference type="SMART" id="SM00267">
    <property type="entry name" value="GGDEF"/>
    <property type="match status" value="1"/>
</dbReference>
<dbReference type="PROSITE" id="PS50887">
    <property type="entry name" value="GGDEF"/>
    <property type="match status" value="1"/>
</dbReference>
<organism evidence="6 7">
    <name type="scientific">endosymbiont of Ridgeia piscesae</name>
    <dbReference type="NCBI Taxonomy" id="54398"/>
    <lineage>
        <taxon>Bacteria</taxon>
        <taxon>Pseudomonadati</taxon>
        <taxon>Pseudomonadota</taxon>
        <taxon>Gammaproteobacteria</taxon>
        <taxon>sulfur-oxidizing symbionts</taxon>
    </lineage>
</organism>
<feature type="domain" description="GGDEF" evidence="5">
    <location>
        <begin position="114"/>
        <end position="249"/>
    </location>
</feature>
<evidence type="ECO:0000256" key="4">
    <source>
        <dbReference type="SAM" id="Phobius"/>
    </source>
</evidence>
<accession>A0A0T5YVE1</accession>
<dbReference type="EMBL" id="LDXT01000089">
    <property type="protein sequence ID" value="KRT54596.1"/>
    <property type="molecule type" value="Genomic_DNA"/>
</dbReference>
<dbReference type="PANTHER" id="PTHR45138:SF9">
    <property type="entry name" value="DIGUANYLATE CYCLASE DGCM-RELATED"/>
    <property type="match status" value="1"/>
</dbReference>
<name>A0A0T5YVE1_9GAMM</name>
<evidence type="ECO:0000313" key="6">
    <source>
        <dbReference type="EMBL" id="KRT54596.1"/>
    </source>
</evidence>
<dbReference type="InterPro" id="IPR043128">
    <property type="entry name" value="Rev_trsase/Diguanyl_cyclase"/>
</dbReference>
<dbReference type="EC" id="2.7.7.65" evidence="2"/>
<comment type="caution">
    <text evidence="6">The sequence shown here is derived from an EMBL/GenBank/DDBJ whole genome shotgun (WGS) entry which is preliminary data.</text>
</comment>
<protein>
    <recommendedName>
        <fullName evidence="2">diguanylate cyclase</fullName>
        <ecNumber evidence="2">2.7.7.65</ecNumber>
    </recommendedName>
</protein>
<reference evidence="6 7" key="1">
    <citation type="submission" date="2015-11" db="EMBL/GenBank/DDBJ databases">
        <title>The genome of Candidatus Endoriftia persephone in Ridgeia piscesae and population structure of the North Eastern Pacific vestimentiferan symbionts.</title>
        <authorList>
            <person name="Perez M."/>
            <person name="Juniper K.S."/>
        </authorList>
    </citation>
    <scope>NUCLEOTIDE SEQUENCE [LARGE SCALE GENOMIC DNA]</scope>
    <source>
        <strain evidence="6">Ind11</strain>
    </source>
</reference>
<comment type="catalytic activity">
    <reaction evidence="3">
        <text>2 GTP = 3',3'-c-di-GMP + 2 diphosphate</text>
        <dbReference type="Rhea" id="RHEA:24898"/>
        <dbReference type="ChEBI" id="CHEBI:33019"/>
        <dbReference type="ChEBI" id="CHEBI:37565"/>
        <dbReference type="ChEBI" id="CHEBI:58805"/>
        <dbReference type="EC" id="2.7.7.65"/>
    </reaction>
</comment>
<keyword evidence="4" id="KW-0812">Transmembrane</keyword>
<keyword evidence="7" id="KW-1185">Reference proteome</keyword>
<evidence type="ECO:0000256" key="2">
    <source>
        <dbReference type="ARBA" id="ARBA00012528"/>
    </source>
</evidence>
<keyword evidence="4" id="KW-0472">Membrane</keyword>
<keyword evidence="4" id="KW-1133">Transmembrane helix</keyword>
<dbReference type="InterPro" id="IPR050469">
    <property type="entry name" value="Diguanylate_Cyclase"/>
</dbReference>
<sequence length="268" mass="30480">MRELIIKLGRFWVVLGITLVSILLSLTAAWVMMEVTGVPQQDFLPRALPIAVIVLALVAPLASWYLVGLFIRVHSLEAEMRQLASFDELTGVRNRRSFLDLASSYFEVARRNQQVFSLLLLDLDHFKFVNDNHGHLGGDAVLRQLGRQFLDITRKSDMLGRFGGEEFIFLLPETGADELSHFTERLHGVIRDDPIDWEEQQIHVTASIGITVFDQENCPESLNLLIKQADDALYRAKREGRNCSCRYSPTLAQMRWSDEPKRANGETP</sequence>
<dbReference type="OrthoDB" id="9803824at2"/>
<gene>
    <name evidence="6" type="ORF">Ga0074115_1087</name>
</gene>
<comment type="cofactor">
    <cofactor evidence="1">
        <name>Mg(2+)</name>
        <dbReference type="ChEBI" id="CHEBI:18420"/>
    </cofactor>
</comment>